<accession>A0A2N9L798</accession>
<dbReference type="AlphaFoldDB" id="A0A2N9L798"/>
<feature type="region of interest" description="Disordered" evidence="1">
    <location>
        <begin position="59"/>
        <end position="78"/>
    </location>
</feature>
<name>A0A2N9L798_9BACT</name>
<dbReference type="Proteomes" id="UP000239735">
    <property type="component" value="Unassembled WGS sequence"/>
</dbReference>
<proteinExistence type="predicted"/>
<reference evidence="3" key="1">
    <citation type="submission" date="2018-02" db="EMBL/GenBank/DDBJ databases">
        <authorList>
            <person name="Hausmann B."/>
        </authorList>
    </citation>
    <scope>NUCLEOTIDE SEQUENCE [LARGE SCALE GENOMIC DNA]</scope>
    <source>
        <strain evidence="3">Peat soil MAG SbA5</strain>
    </source>
</reference>
<protein>
    <submittedName>
        <fullName evidence="2">Uncharacterized protein</fullName>
    </submittedName>
</protein>
<feature type="compositionally biased region" description="Polar residues" evidence="1">
    <location>
        <begin position="59"/>
        <end position="70"/>
    </location>
</feature>
<evidence type="ECO:0000313" key="3">
    <source>
        <dbReference type="Proteomes" id="UP000239735"/>
    </source>
</evidence>
<organism evidence="2 3">
    <name type="scientific">Candidatus Sulfuritelmatomonas gaucii</name>
    <dbReference type="NCBI Taxonomy" id="2043161"/>
    <lineage>
        <taxon>Bacteria</taxon>
        <taxon>Pseudomonadati</taxon>
        <taxon>Acidobacteriota</taxon>
        <taxon>Terriglobia</taxon>
        <taxon>Terriglobales</taxon>
        <taxon>Acidobacteriaceae</taxon>
        <taxon>Candidatus Sulfuritelmatomonas</taxon>
    </lineage>
</organism>
<dbReference type="EMBL" id="OKRB01000078">
    <property type="protein sequence ID" value="SPE19167.1"/>
    <property type="molecule type" value="Genomic_DNA"/>
</dbReference>
<evidence type="ECO:0000256" key="1">
    <source>
        <dbReference type="SAM" id="MobiDB-lite"/>
    </source>
</evidence>
<sequence length="78" mass="8566">MSCASLLFNDTLAWRRAAWPGQESLWSGRGAGGKGVTYWKPAWSIHSASNLETYTGSNGLEFSETSGTENRTCRNRPP</sequence>
<evidence type="ECO:0000313" key="2">
    <source>
        <dbReference type="EMBL" id="SPE19167.1"/>
    </source>
</evidence>
<gene>
    <name evidence="2" type="ORF">SBA5_220013</name>
</gene>